<dbReference type="AlphaFoldDB" id="A0A0M9FVX8"/>
<evidence type="ECO:0000256" key="4">
    <source>
        <dbReference type="SAM" id="MobiDB-lite"/>
    </source>
</evidence>
<accession>A0A0M9FVX8</accession>
<feature type="compositionally biased region" description="Acidic residues" evidence="4">
    <location>
        <begin position="266"/>
        <end position="277"/>
    </location>
</feature>
<dbReference type="RefSeq" id="XP_015655485.1">
    <property type="nucleotide sequence ID" value="XM_015806008.1"/>
</dbReference>
<dbReference type="OMA" id="ISHNDWR"/>
<dbReference type="InterPro" id="IPR027038">
    <property type="entry name" value="RanGap"/>
</dbReference>
<keyword evidence="6" id="KW-1185">Reference proteome</keyword>
<dbReference type="EMBL" id="LGTL01000018">
    <property type="protein sequence ID" value="KPA77047.1"/>
    <property type="molecule type" value="Genomic_DNA"/>
</dbReference>
<dbReference type="GO" id="GO:0005634">
    <property type="term" value="C:nucleus"/>
    <property type="evidence" value="ECO:0007669"/>
    <property type="project" value="TreeGrafter"/>
</dbReference>
<dbReference type="OrthoDB" id="120976at2759"/>
<name>A0A0M9FVX8_LEPPY</name>
<dbReference type="Gene3D" id="3.80.10.10">
    <property type="entry name" value="Ribonuclease Inhibitor"/>
    <property type="match status" value="3"/>
</dbReference>
<dbReference type="VEuPathDB" id="TriTrypDB:LpyrH10_18_1130"/>
<dbReference type="GO" id="GO:0031267">
    <property type="term" value="F:small GTPase binding"/>
    <property type="evidence" value="ECO:0007669"/>
    <property type="project" value="TreeGrafter"/>
</dbReference>
<evidence type="ECO:0000313" key="5">
    <source>
        <dbReference type="EMBL" id="KPA77047.1"/>
    </source>
</evidence>
<dbReference type="PANTHER" id="PTHR24113">
    <property type="entry name" value="RAN GTPASE-ACTIVATING PROTEIN 1"/>
    <property type="match status" value="1"/>
</dbReference>
<dbReference type="PANTHER" id="PTHR24113:SF12">
    <property type="entry name" value="RAN GTPASE-ACTIVATING PROTEIN 1"/>
    <property type="match status" value="1"/>
</dbReference>
<keyword evidence="1" id="KW-0343">GTPase activation</keyword>
<protein>
    <recommendedName>
        <fullName evidence="7">Leucine-rich repeat protein</fullName>
    </recommendedName>
</protein>
<dbReference type="Proteomes" id="UP000037923">
    <property type="component" value="Unassembled WGS sequence"/>
</dbReference>
<evidence type="ECO:0000313" key="6">
    <source>
        <dbReference type="Proteomes" id="UP000037923"/>
    </source>
</evidence>
<sequence>MSAVDVEERQPEQQPLQPISAYAGCLTPESKEKGDAGIYAAMNAMMLSRALRGATDSRLDPSQLRTAGVTAAGGGVAGARANGAAGSNSNCKTVQLGVEPEAFRHGVGAAVQSILSAAVVEAVQSAAGDADVSADDARAAVQCGMEGGLCGTSSTAVGLPEEVDAFTQVLPLVREMKPRDPVNFDALQRLFAVMEAAAAAADSGTGAGTDSAGVCALLLSKGIVDPAKQPPPSTAAWEAKYNELQVRYPLPTPPSTKDEDGNLGAGEEDEDEDEESEADRQHNAALQERCATLHLPYTTYTQALRDVASYEMRVFPLLCEYLSHNDACRVPAVVAAAGGVDGDAAAAAHAATRHRACANVKVLNLASNNLAAPAVPAGQEDGTPVRPLAPLRALAAMIDANETLRYLNLRDNALGPRGVGIVAKALTKNIALTGIDLSANALNGDGAADVEEVEDPLYEEEDPVFGETLEGLEALAEVLKKNKFMRVLRLAENGLHTGEDLTGPPPPEEEDEEEVVVEDEDEGGGAAGSARRLLSMAEAQERWQGAPLWNLLTPLHRYHRLRVLDLSKNLLGNTGAHMVAVAVAHNHSIEVLDLTDNAIGYSGLNHLARYLLAGSPLPPSSSYAAQQQRPQHGCALHTLILRQNPLACVGGASDAATGVDALQRRMSKKQQRQAAAAVANFAAGLQRHGRLRRLILAHTYLGPAASAAVLRALAHVPTLEELDFSFNGACGANTATFDPVAVPHIAALLYPSSARSPSHPAALQRLCLDGNNLTSAGLAGLLPVEVDTPVCHALRELTLSRNNLGDALEPLATLLASRLTRLDLSYNAISTMVALVSDFPFGTALEDLNLSHNKLGVQEGLLRDLPAARQEAEVSQLFRCLAQMPHLSVLDISYNDWRCMHIEQLGAIFADPNLATNLRKLDVRHTPRASAAPLMSLLRSVATRPTVEVFLASVPVKSGETAAAAATDDESAKAEEGEWTYDAVVEAIHAVVWGSATLVDVDCGLRPGDAEGRDTEAAQATEELIAQIRERLLLNALMAASTPTLQ</sequence>
<proteinExistence type="predicted"/>
<evidence type="ECO:0000256" key="1">
    <source>
        <dbReference type="ARBA" id="ARBA00022468"/>
    </source>
</evidence>
<dbReference type="SUPFAM" id="SSF52047">
    <property type="entry name" value="RNI-like"/>
    <property type="match status" value="1"/>
</dbReference>
<reference evidence="5 6" key="1">
    <citation type="submission" date="2015-07" db="EMBL/GenBank/DDBJ databases">
        <title>High-quality genome of monoxenous trypanosomatid Leptomonas pyrrhocoris.</title>
        <authorList>
            <person name="Flegontov P."/>
            <person name="Butenko A."/>
            <person name="Firsov S."/>
            <person name="Vlcek C."/>
            <person name="Logacheva M.D."/>
            <person name="Field M."/>
            <person name="Filatov D."/>
            <person name="Flegontova O."/>
            <person name="Gerasimov E."/>
            <person name="Jackson A.P."/>
            <person name="Kelly S."/>
            <person name="Opperdoes F."/>
            <person name="O'Reilly A."/>
            <person name="Votypka J."/>
            <person name="Yurchenko V."/>
            <person name="Lukes J."/>
        </authorList>
    </citation>
    <scope>NUCLEOTIDE SEQUENCE [LARGE SCALE GENOMIC DNA]</scope>
    <source>
        <strain evidence="5">H10</strain>
    </source>
</reference>
<comment type="caution">
    <text evidence="5">The sequence shown here is derived from an EMBL/GenBank/DDBJ whole genome shotgun (WGS) entry which is preliminary data.</text>
</comment>
<evidence type="ECO:0000256" key="2">
    <source>
        <dbReference type="ARBA" id="ARBA00022614"/>
    </source>
</evidence>
<dbReference type="GO" id="GO:0006913">
    <property type="term" value="P:nucleocytoplasmic transport"/>
    <property type="evidence" value="ECO:0007669"/>
    <property type="project" value="TreeGrafter"/>
</dbReference>
<dbReference type="InterPro" id="IPR032675">
    <property type="entry name" value="LRR_dom_sf"/>
</dbReference>
<evidence type="ECO:0008006" key="7">
    <source>
        <dbReference type="Google" id="ProtNLM"/>
    </source>
</evidence>
<dbReference type="EMBL" id="LGTL01000018">
    <property type="protein sequence ID" value="KPA77046.1"/>
    <property type="molecule type" value="Genomic_DNA"/>
</dbReference>
<evidence type="ECO:0000256" key="3">
    <source>
        <dbReference type="ARBA" id="ARBA00022737"/>
    </source>
</evidence>
<dbReference type="GO" id="GO:0048471">
    <property type="term" value="C:perinuclear region of cytoplasm"/>
    <property type="evidence" value="ECO:0007669"/>
    <property type="project" value="TreeGrafter"/>
</dbReference>
<dbReference type="RefSeq" id="XP_015655486.1">
    <property type="nucleotide sequence ID" value="XM_015806009.1"/>
</dbReference>
<keyword evidence="2" id="KW-0433">Leucine-rich repeat</keyword>
<keyword evidence="3" id="KW-0677">Repeat</keyword>
<dbReference type="GO" id="GO:0005096">
    <property type="term" value="F:GTPase activator activity"/>
    <property type="evidence" value="ECO:0007669"/>
    <property type="project" value="UniProtKB-KW"/>
</dbReference>
<dbReference type="Pfam" id="PF13516">
    <property type="entry name" value="LRR_6"/>
    <property type="match status" value="2"/>
</dbReference>
<gene>
    <name evidence="5" type="ORF">ABB37_07386</name>
</gene>
<feature type="region of interest" description="Disordered" evidence="4">
    <location>
        <begin position="247"/>
        <end position="282"/>
    </location>
</feature>
<dbReference type="GO" id="GO:0005829">
    <property type="term" value="C:cytosol"/>
    <property type="evidence" value="ECO:0007669"/>
    <property type="project" value="TreeGrafter"/>
</dbReference>
<feature type="region of interest" description="Disordered" evidence="4">
    <location>
        <begin position="495"/>
        <end position="514"/>
    </location>
</feature>
<dbReference type="GeneID" id="26907672"/>
<dbReference type="InterPro" id="IPR001611">
    <property type="entry name" value="Leu-rich_rpt"/>
</dbReference>
<dbReference type="PROSITE" id="PS51450">
    <property type="entry name" value="LRR"/>
    <property type="match status" value="1"/>
</dbReference>
<dbReference type="SMART" id="SM00368">
    <property type="entry name" value="LRR_RI"/>
    <property type="match status" value="7"/>
</dbReference>
<organism evidence="5 6">
    <name type="scientific">Leptomonas pyrrhocoris</name>
    <name type="common">Firebug parasite</name>
    <dbReference type="NCBI Taxonomy" id="157538"/>
    <lineage>
        <taxon>Eukaryota</taxon>
        <taxon>Discoba</taxon>
        <taxon>Euglenozoa</taxon>
        <taxon>Kinetoplastea</taxon>
        <taxon>Metakinetoplastina</taxon>
        <taxon>Trypanosomatida</taxon>
        <taxon>Trypanosomatidae</taxon>
        <taxon>Leishmaniinae</taxon>
        <taxon>Leptomonas</taxon>
    </lineage>
</organism>